<sequence length="174" mass="19696">WPSDAAIPPLAELSSFTYCRNDIRSTAHVSLAEREEILHILARTHDHLEELDLPAECAPLDRMATWDWPSLRSLSLRGEKAPSSLPLTYMLSKMPRLREASLILAEPVTGGKSPSSRPSSSDSQVVWRDLEFLNVTHPNPEDGLYSRLSHDLLGLALRCWPRYYISKRSRALNH</sequence>
<reference evidence="1 2" key="1">
    <citation type="journal article" date="2015" name="Biotechnol. Biofuels">
        <title>Enhanced degradation of softwood versus hardwood by the white-rot fungus Pycnoporus coccineus.</title>
        <authorList>
            <person name="Couturier M."/>
            <person name="Navarro D."/>
            <person name="Chevret D."/>
            <person name="Henrissat B."/>
            <person name="Piumi F."/>
            <person name="Ruiz-Duenas F.J."/>
            <person name="Martinez A.T."/>
            <person name="Grigoriev I.V."/>
            <person name="Riley R."/>
            <person name="Lipzen A."/>
            <person name="Berrin J.G."/>
            <person name="Master E.R."/>
            <person name="Rosso M.N."/>
        </authorList>
    </citation>
    <scope>NUCLEOTIDE SEQUENCE [LARGE SCALE GENOMIC DNA]</scope>
    <source>
        <strain evidence="1 2">BRFM310</strain>
    </source>
</reference>
<feature type="non-terminal residue" evidence="1">
    <location>
        <position position="1"/>
    </location>
</feature>
<evidence type="ECO:0000313" key="1">
    <source>
        <dbReference type="EMBL" id="OSC96937.1"/>
    </source>
</evidence>
<gene>
    <name evidence="1" type="ORF">PYCCODRAFT_1337158</name>
</gene>
<accession>A0A1Y2I712</accession>
<dbReference type="AlphaFoldDB" id="A0A1Y2I712"/>
<keyword evidence="2" id="KW-1185">Reference proteome</keyword>
<dbReference type="OrthoDB" id="2727430at2759"/>
<evidence type="ECO:0000313" key="2">
    <source>
        <dbReference type="Proteomes" id="UP000193067"/>
    </source>
</evidence>
<protein>
    <submittedName>
        <fullName evidence="1">Uncharacterized protein</fullName>
    </submittedName>
</protein>
<name>A0A1Y2I712_TRAC3</name>
<organism evidence="1 2">
    <name type="scientific">Trametes coccinea (strain BRFM310)</name>
    <name type="common">Pycnoporus coccineus</name>
    <dbReference type="NCBI Taxonomy" id="1353009"/>
    <lineage>
        <taxon>Eukaryota</taxon>
        <taxon>Fungi</taxon>
        <taxon>Dikarya</taxon>
        <taxon>Basidiomycota</taxon>
        <taxon>Agaricomycotina</taxon>
        <taxon>Agaricomycetes</taxon>
        <taxon>Polyporales</taxon>
        <taxon>Polyporaceae</taxon>
        <taxon>Trametes</taxon>
    </lineage>
</organism>
<dbReference type="EMBL" id="KZ084161">
    <property type="protein sequence ID" value="OSC96937.1"/>
    <property type="molecule type" value="Genomic_DNA"/>
</dbReference>
<dbReference type="Proteomes" id="UP000193067">
    <property type="component" value="Unassembled WGS sequence"/>
</dbReference>
<feature type="non-terminal residue" evidence="1">
    <location>
        <position position="174"/>
    </location>
</feature>
<proteinExistence type="predicted"/>